<comment type="similarity">
    <text evidence="1 6">Belongs to the aspartokinase family.</text>
</comment>
<reference evidence="9" key="1">
    <citation type="submission" date="2021-03" db="EMBL/GenBank/DDBJ databases">
        <authorList>
            <person name="Jaffe A."/>
        </authorList>
    </citation>
    <scope>NUCLEOTIDE SEQUENCE</scope>
    <source>
        <strain evidence="9">RIFCSPLOWO2_01_FULL_58_19</strain>
    </source>
</reference>
<sequence length="315" mass="34823">MRTVMKFGGSVLRTSADLRRLATILEPRLACGEQIILVNSALQGVTDQLIATAERAGKDRLGILESMKSLQARHLSALEGVEAGKAREWCLHELRQGFQRLECALHNVHAMHGLLPRAADPIYAFGERFAARLIVAHLQEAGIQAKAYDADEAGLMVEDHVEGARPIMPLTCKNFRKIVARLRHGEVPVITGYFGMDGNGNVVCLGRGGTDYSAAIVANAVDANRLELWKDVGGLYSADPKRVWKARPLRELNYDEAEELSRFGAKILHPKTISPLREKGIEAWIRSVHEPCRTGTRIHAKPFQFGRAAEAFYTP</sequence>
<gene>
    <name evidence="9" type="ORF">J4203_06270</name>
</gene>
<dbReference type="GO" id="GO:0004072">
    <property type="term" value="F:aspartate kinase activity"/>
    <property type="evidence" value="ECO:0007669"/>
    <property type="project" value="UniProtKB-EC"/>
</dbReference>
<dbReference type="InterPro" id="IPR036393">
    <property type="entry name" value="AceGlu_kinase-like_sf"/>
</dbReference>
<comment type="pathway">
    <text evidence="7">Amino-acid biosynthesis; L-threonine biosynthesis; L-threonine from L-aspartate: step 1/5.</text>
</comment>
<keyword evidence="2 6" id="KW-0808">Transferase</keyword>
<dbReference type="Pfam" id="PF00696">
    <property type="entry name" value="AA_kinase"/>
    <property type="match status" value="1"/>
</dbReference>
<evidence type="ECO:0000313" key="10">
    <source>
        <dbReference type="Proteomes" id="UP000678237"/>
    </source>
</evidence>
<evidence type="ECO:0000256" key="6">
    <source>
        <dbReference type="RuleBase" id="RU003448"/>
    </source>
</evidence>
<keyword evidence="3" id="KW-0547">Nucleotide-binding</keyword>
<protein>
    <recommendedName>
        <fullName evidence="6">Aspartokinase</fullName>
        <ecNumber evidence="6">2.7.2.4</ecNumber>
    </recommendedName>
</protein>
<keyword evidence="7" id="KW-0028">Amino-acid biosynthesis</keyword>
<dbReference type="InterPro" id="IPR001048">
    <property type="entry name" value="Asp/Glu/Uridylate_kinase"/>
</dbReference>
<comment type="catalytic activity">
    <reaction evidence="6">
        <text>L-aspartate + ATP = 4-phospho-L-aspartate + ADP</text>
        <dbReference type="Rhea" id="RHEA:23776"/>
        <dbReference type="ChEBI" id="CHEBI:29991"/>
        <dbReference type="ChEBI" id="CHEBI:30616"/>
        <dbReference type="ChEBI" id="CHEBI:57535"/>
        <dbReference type="ChEBI" id="CHEBI:456216"/>
        <dbReference type="EC" id="2.7.2.4"/>
    </reaction>
</comment>
<evidence type="ECO:0000256" key="4">
    <source>
        <dbReference type="ARBA" id="ARBA00022777"/>
    </source>
</evidence>
<accession>A0A8T4LCW5</accession>
<evidence type="ECO:0000256" key="7">
    <source>
        <dbReference type="RuleBase" id="RU004249"/>
    </source>
</evidence>
<reference evidence="9" key="2">
    <citation type="submission" date="2021-05" db="EMBL/GenBank/DDBJ databases">
        <title>Protein family content uncovers lineage relationships and bacterial pathway maintenance mechanisms in DPANN archaea.</title>
        <authorList>
            <person name="Castelle C.J."/>
            <person name="Meheust R."/>
            <person name="Jaffe A.L."/>
            <person name="Seitz K."/>
            <person name="Gong X."/>
            <person name="Baker B.J."/>
            <person name="Banfield J.F."/>
        </authorList>
    </citation>
    <scope>NUCLEOTIDE SEQUENCE</scope>
    <source>
        <strain evidence="9">RIFCSPLOWO2_01_FULL_58_19</strain>
    </source>
</reference>
<dbReference type="EC" id="2.7.2.4" evidence="6"/>
<comment type="pathway">
    <text evidence="7">Amino-acid biosynthesis; L-lysine biosynthesis via DAP pathway; (S)-tetrahydrodipicolinate from L-aspartate: step 1/4.</text>
</comment>
<keyword evidence="4 6" id="KW-0418">Kinase</keyword>
<feature type="domain" description="Aspartate/glutamate/uridylate kinase" evidence="8">
    <location>
        <begin position="1"/>
        <end position="287"/>
    </location>
</feature>
<dbReference type="GO" id="GO:0005524">
    <property type="term" value="F:ATP binding"/>
    <property type="evidence" value="ECO:0007669"/>
    <property type="project" value="UniProtKB-KW"/>
</dbReference>
<dbReference type="AlphaFoldDB" id="A0A8T4LCW5"/>
<keyword evidence="5" id="KW-0067">ATP-binding</keyword>
<comment type="caution">
    <text evidence="9">The sequence shown here is derived from an EMBL/GenBank/DDBJ whole genome shotgun (WGS) entry which is preliminary data.</text>
</comment>
<name>A0A8T4LCW5_9ARCH</name>
<evidence type="ECO:0000256" key="2">
    <source>
        <dbReference type="ARBA" id="ARBA00022679"/>
    </source>
</evidence>
<evidence type="ECO:0000259" key="8">
    <source>
        <dbReference type="Pfam" id="PF00696"/>
    </source>
</evidence>
<evidence type="ECO:0000256" key="1">
    <source>
        <dbReference type="ARBA" id="ARBA00010122"/>
    </source>
</evidence>
<dbReference type="GO" id="GO:0009089">
    <property type="term" value="P:lysine biosynthetic process via diaminopimelate"/>
    <property type="evidence" value="ECO:0007669"/>
    <property type="project" value="TreeGrafter"/>
</dbReference>
<dbReference type="InterPro" id="IPR001341">
    <property type="entry name" value="Asp_kinase"/>
</dbReference>
<dbReference type="GO" id="GO:0009090">
    <property type="term" value="P:homoserine biosynthetic process"/>
    <property type="evidence" value="ECO:0007669"/>
    <property type="project" value="TreeGrafter"/>
</dbReference>
<evidence type="ECO:0000256" key="3">
    <source>
        <dbReference type="ARBA" id="ARBA00022741"/>
    </source>
</evidence>
<dbReference type="PANTHER" id="PTHR21499:SF59">
    <property type="entry name" value="ASPARTOKINASE"/>
    <property type="match status" value="1"/>
</dbReference>
<organism evidence="9 10">
    <name type="scientific">Candidatus Iainarchaeum sp</name>
    <dbReference type="NCBI Taxonomy" id="3101447"/>
    <lineage>
        <taxon>Archaea</taxon>
        <taxon>Candidatus Iainarchaeota</taxon>
        <taxon>Candidatus Iainarchaeia</taxon>
        <taxon>Candidatus Iainarchaeales</taxon>
        <taxon>Candidatus Iainarchaeaceae</taxon>
        <taxon>Candidatus Iainarchaeum</taxon>
    </lineage>
</organism>
<dbReference type="SUPFAM" id="SSF53633">
    <property type="entry name" value="Carbamate kinase-like"/>
    <property type="match status" value="1"/>
</dbReference>
<evidence type="ECO:0000313" key="9">
    <source>
        <dbReference type="EMBL" id="MBS3063449.1"/>
    </source>
</evidence>
<proteinExistence type="inferred from homology"/>
<dbReference type="Proteomes" id="UP000678237">
    <property type="component" value="Unassembled WGS sequence"/>
</dbReference>
<dbReference type="Gene3D" id="3.40.1160.10">
    <property type="entry name" value="Acetylglutamate kinase-like"/>
    <property type="match status" value="1"/>
</dbReference>
<comment type="pathway">
    <text evidence="7">Amino-acid biosynthesis; L-methionine biosynthesis via de novo pathway; L-homoserine from L-aspartate: step 1/3.</text>
</comment>
<dbReference type="NCBIfam" id="TIGR00657">
    <property type="entry name" value="asp_kinases"/>
    <property type="match status" value="1"/>
</dbReference>
<evidence type="ECO:0000256" key="5">
    <source>
        <dbReference type="ARBA" id="ARBA00022840"/>
    </source>
</evidence>
<dbReference type="EMBL" id="JAGVWE010000005">
    <property type="protein sequence ID" value="MBS3063449.1"/>
    <property type="molecule type" value="Genomic_DNA"/>
</dbReference>
<dbReference type="PANTHER" id="PTHR21499">
    <property type="entry name" value="ASPARTATE KINASE"/>
    <property type="match status" value="1"/>
</dbReference>
<dbReference type="GO" id="GO:0005829">
    <property type="term" value="C:cytosol"/>
    <property type="evidence" value="ECO:0007669"/>
    <property type="project" value="TreeGrafter"/>
</dbReference>